<feature type="region of interest" description="Disordered" evidence="9">
    <location>
        <begin position="339"/>
        <end position="362"/>
    </location>
</feature>
<dbReference type="CDD" id="cd17541">
    <property type="entry name" value="REC_CheB-like"/>
    <property type="match status" value="1"/>
</dbReference>
<feature type="modified residue" description="4-aspartylphosphate" evidence="6 8">
    <location>
        <position position="56"/>
    </location>
</feature>
<feature type="domain" description="Response regulatory" evidence="10">
    <location>
        <begin position="5"/>
        <end position="122"/>
    </location>
</feature>
<dbReference type="GO" id="GO:0006935">
    <property type="term" value="P:chemotaxis"/>
    <property type="evidence" value="ECO:0007669"/>
    <property type="project" value="UniProtKB-UniRule"/>
</dbReference>
<evidence type="ECO:0000256" key="9">
    <source>
        <dbReference type="SAM" id="MobiDB-lite"/>
    </source>
</evidence>
<dbReference type="PIRSF" id="PIRSF000876">
    <property type="entry name" value="RR_chemtxs_CheB"/>
    <property type="match status" value="1"/>
</dbReference>
<dbReference type="GO" id="GO:0005737">
    <property type="term" value="C:cytoplasm"/>
    <property type="evidence" value="ECO:0007669"/>
    <property type="project" value="UniProtKB-SubCell"/>
</dbReference>
<feature type="compositionally biased region" description="Basic and acidic residues" evidence="9">
    <location>
        <begin position="342"/>
        <end position="362"/>
    </location>
</feature>
<evidence type="ECO:0000313" key="12">
    <source>
        <dbReference type="EMBL" id="TDN59418.1"/>
    </source>
</evidence>
<name>A0A4R6EKR5_SCAGO</name>
<dbReference type="Gene3D" id="3.40.50.180">
    <property type="entry name" value="Methylesterase CheB, C-terminal domain"/>
    <property type="match status" value="1"/>
</dbReference>
<dbReference type="PROSITE" id="PS50122">
    <property type="entry name" value="CHEB"/>
    <property type="match status" value="1"/>
</dbReference>
<evidence type="ECO:0000313" key="13">
    <source>
        <dbReference type="Proteomes" id="UP000295530"/>
    </source>
</evidence>
<feature type="active site" evidence="6 7">
    <location>
        <position position="190"/>
    </location>
</feature>
<dbReference type="NCBIfam" id="NF009206">
    <property type="entry name" value="PRK12555.1"/>
    <property type="match status" value="1"/>
</dbReference>
<evidence type="ECO:0000256" key="6">
    <source>
        <dbReference type="HAMAP-Rule" id="MF_00099"/>
    </source>
</evidence>
<dbReference type="SMART" id="SM00448">
    <property type="entry name" value="REC"/>
    <property type="match status" value="1"/>
</dbReference>
<dbReference type="PROSITE" id="PS50110">
    <property type="entry name" value="RESPONSE_REGULATORY"/>
    <property type="match status" value="1"/>
</dbReference>
<dbReference type="OrthoDB" id="9793421at2"/>
<dbReference type="InterPro" id="IPR000673">
    <property type="entry name" value="Sig_transdc_resp-reg_Me-estase"/>
</dbReference>
<comment type="catalytic activity">
    <reaction evidence="6">
        <text>L-glutaminyl-[protein] + H2O = L-glutamyl-[protein] + NH4(+)</text>
        <dbReference type="Rhea" id="RHEA:16441"/>
        <dbReference type="Rhea" id="RHEA-COMP:10207"/>
        <dbReference type="Rhea" id="RHEA-COMP:10208"/>
        <dbReference type="ChEBI" id="CHEBI:15377"/>
        <dbReference type="ChEBI" id="CHEBI:28938"/>
        <dbReference type="ChEBI" id="CHEBI:29973"/>
        <dbReference type="ChEBI" id="CHEBI:30011"/>
        <dbReference type="EC" id="3.5.1.44"/>
    </reaction>
</comment>
<evidence type="ECO:0000256" key="2">
    <source>
        <dbReference type="ARBA" id="ARBA00022500"/>
    </source>
</evidence>
<evidence type="ECO:0000256" key="7">
    <source>
        <dbReference type="PROSITE-ProRule" id="PRU00050"/>
    </source>
</evidence>
<dbReference type="GO" id="GO:0008984">
    <property type="term" value="F:protein-glutamate methylesterase activity"/>
    <property type="evidence" value="ECO:0007669"/>
    <property type="project" value="UniProtKB-UniRule"/>
</dbReference>
<dbReference type="SUPFAM" id="SSF52738">
    <property type="entry name" value="Methylesterase CheB, C-terminal domain"/>
    <property type="match status" value="1"/>
</dbReference>
<keyword evidence="1 6" id="KW-0963">Cytoplasm</keyword>
<dbReference type="EC" id="3.1.1.61" evidence="6"/>
<dbReference type="Pfam" id="PF00072">
    <property type="entry name" value="Response_reg"/>
    <property type="match status" value="1"/>
</dbReference>
<dbReference type="EMBL" id="SNVX01000004">
    <property type="protein sequence ID" value="TDN59418.1"/>
    <property type="molecule type" value="Genomic_DNA"/>
</dbReference>
<dbReference type="GO" id="GO:0000156">
    <property type="term" value="F:phosphorelay response regulator activity"/>
    <property type="evidence" value="ECO:0007669"/>
    <property type="project" value="InterPro"/>
</dbReference>
<dbReference type="InterPro" id="IPR011006">
    <property type="entry name" value="CheY-like_superfamily"/>
</dbReference>
<keyword evidence="2 6" id="KW-0145">Chemotaxis</keyword>
<evidence type="ECO:0000256" key="4">
    <source>
        <dbReference type="ARBA" id="ARBA00022801"/>
    </source>
</evidence>
<dbReference type="InterPro" id="IPR001789">
    <property type="entry name" value="Sig_transdc_resp-reg_receiver"/>
</dbReference>
<comment type="catalytic activity">
    <reaction evidence="5 6">
        <text>[protein]-L-glutamate 5-O-methyl ester + H2O = L-glutamyl-[protein] + methanol + H(+)</text>
        <dbReference type="Rhea" id="RHEA:23236"/>
        <dbReference type="Rhea" id="RHEA-COMP:10208"/>
        <dbReference type="Rhea" id="RHEA-COMP:10311"/>
        <dbReference type="ChEBI" id="CHEBI:15377"/>
        <dbReference type="ChEBI" id="CHEBI:15378"/>
        <dbReference type="ChEBI" id="CHEBI:17790"/>
        <dbReference type="ChEBI" id="CHEBI:29973"/>
        <dbReference type="ChEBI" id="CHEBI:82795"/>
        <dbReference type="EC" id="3.1.1.61"/>
    </reaction>
</comment>
<dbReference type="PANTHER" id="PTHR42872">
    <property type="entry name" value="PROTEIN-GLUTAMATE METHYLESTERASE/PROTEIN-GLUTAMINE GLUTAMINASE"/>
    <property type="match status" value="1"/>
</dbReference>
<dbReference type="PANTHER" id="PTHR42872:SF6">
    <property type="entry name" value="PROTEIN-GLUTAMATE METHYLESTERASE_PROTEIN-GLUTAMINE GLUTAMINASE"/>
    <property type="match status" value="1"/>
</dbReference>
<dbReference type="FunFam" id="3.40.50.2300:FF:000060">
    <property type="entry name" value="Protein-glutamate methylesterase/protein-glutamine glutaminase"/>
    <property type="match status" value="1"/>
</dbReference>
<dbReference type="Pfam" id="PF01339">
    <property type="entry name" value="CheB_methylest"/>
    <property type="match status" value="1"/>
</dbReference>
<dbReference type="AlphaFoldDB" id="A0A4R6EKR5"/>
<comment type="similarity">
    <text evidence="6">Belongs to the CheB family.</text>
</comment>
<feature type="active site" evidence="6 7">
    <location>
        <position position="164"/>
    </location>
</feature>
<dbReference type="Gene3D" id="3.40.50.2300">
    <property type="match status" value="1"/>
</dbReference>
<keyword evidence="4 6" id="KW-0378">Hydrolase</keyword>
<comment type="caution">
    <text evidence="12">The sequence shown here is derived from an EMBL/GenBank/DDBJ whole genome shotgun (WGS) entry which is preliminary data.</text>
</comment>
<keyword evidence="3 6" id="KW-0597">Phosphoprotein</keyword>
<dbReference type="NCBIfam" id="NF001965">
    <property type="entry name" value="PRK00742.1"/>
    <property type="match status" value="1"/>
</dbReference>
<gene>
    <name evidence="6" type="primary">cheB</name>
    <name evidence="12" type="ORF">EC847_10419</name>
</gene>
<comment type="domain">
    <text evidence="6">Contains a C-terminal catalytic domain, and an N-terminal region which modulates catalytic activity.</text>
</comment>
<dbReference type="EC" id="3.5.1.44" evidence="6"/>
<evidence type="ECO:0000259" key="10">
    <source>
        <dbReference type="PROSITE" id="PS50110"/>
    </source>
</evidence>
<comment type="subcellular location">
    <subcellularLocation>
        <location evidence="6">Cytoplasm</location>
    </subcellularLocation>
</comment>
<evidence type="ECO:0000259" key="11">
    <source>
        <dbReference type="PROSITE" id="PS50122"/>
    </source>
</evidence>
<dbReference type="InterPro" id="IPR035909">
    <property type="entry name" value="CheB_C"/>
</dbReference>
<comment type="function">
    <text evidence="6">Involved in chemotaxis. Part of a chemotaxis signal transduction system that modulates chemotaxis in response to various stimuli. Catalyzes the demethylation of specific methylglutamate residues introduced into the chemoreceptors (methyl-accepting chemotaxis proteins or MCP) by CheR. Also mediates the irreversible deamidation of specific glutamine residues to glutamic acid.</text>
</comment>
<proteinExistence type="inferred from homology"/>
<keyword evidence="13" id="KW-1185">Reference proteome</keyword>
<accession>A0A4R6EKR5</accession>
<dbReference type="CDD" id="cd16432">
    <property type="entry name" value="CheB_Rec"/>
    <property type="match status" value="1"/>
</dbReference>
<dbReference type="InterPro" id="IPR008248">
    <property type="entry name" value="CheB-like"/>
</dbReference>
<feature type="active site" evidence="6 7">
    <location>
        <position position="286"/>
    </location>
</feature>
<evidence type="ECO:0000256" key="1">
    <source>
        <dbReference type="ARBA" id="ARBA00022490"/>
    </source>
</evidence>
<evidence type="ECO:0000256" key="3">
    <source>
        <dbReference type="ARBA" id="ARBA00022553"/>
    </source>
</evidence>
<sequence length="362" mass="39255">MKRIRVLAVDDSALMRNLLSAVINQQPDMEMVGTAPDPLIAREMIKKLNPDVLTLDIDMPKMDGIEFLSRLMRLRPMPVVMVSSMTTRGSKATLTALEHGAVDFLPKPDQRVAGDLENWSVQVAEKIRAAAHARLTRHANLEPVRAPLRSVQFSQQSLIAIGSSTGGTEALRRVLMPLPLSCPGIVIAQHMPAGFTRSFAQRLDSLCQIAVREGEDGEPVLPGTALIAPGDRHMHIVRHGKGYLVRLSDAPPVNRHRPSVDVLFDAVAQHAGRHASAAILTGMGSDGARGLLRLRNAGADTLAQSEATCVVFGMPREAIAMGAARQVVDLDDISQRLLDSFSDSKQRDKPDSRRSGDKPHVG</sequence>
<comment type="PTM">
    <text evidence="6">Phosphorylated by CheA. Phosphorylation of the N-terminal regulatory domain activates the methylesterase activity.</text>
</comment>
<dbReference type="GO" id="GO:0050568">
    <property type="term" value="F:protein-glutamine glutaminase activity"/>
    <property type="evidence" value="ECO:0007669"/>
    <property type="project" value="UniProtKB-UniRule"/>
</dbReference>
<feature type="domain" description="CheB-type methylesterase" evidence="11">
    <location>
        <begin position="152"/>
        <end position="344"/>
    </location>
</feature>
<dbReference type="HAMAP" id="MF_00099">
    <property type="entry name" value="CheB_chemtxs"/>
    <property type="match status" value="1"/>
</dbReference>
<evidence type="ECO:0000256" key="8">
    <source>
        <dbReference type="PROSITE-ProRule" id="PRU00169"/>
    </source>
</evidence>
<dbReference type="RefSeq" id="WP_133460867.1">
    <property type="nucleotide sequence ID" value="NZ_SNVX01000004.1"/>
</dbReference>
<evidence type="ECO:0000256" key="5">
    <source>
        <dbReference type="ARBA" id="ARBA00048267"/>
    </source>
</evidence>
<reference evidence="12 13" key="1">
    <citation type="submission" date="2019-03" db="EMBL/GenBank/DDBJ databases">
        <title>Genomic analyses of the natural microbiome of Caenorhabditis elegans.</title>
        <authorList>
            <person name="Samuel B."/>
        </authorList>
    </citation>
    <scope>NUCLEOTIDE SEQUENCE [LARGE SCALE GENOMIC DNA]</scope>
    <source>
        <strain evidence="12 13">BIGb0156</strain>
    </source>
</reference>
<protein>
    <recommendedName>
        <fullName evidence="6">Protein-glutamate methylesterase/protein-glutamine glutaminase</fullName>
        <ecNumber evidence="6">3.1.1.61</ecNumber>
        <ecNumber evidence="6">3.5.1.44</ecNumber>
    </recommendedName>
</protein>
<dbReference type="SUPFAM" id="SSF52172">
    <property type="entry name" value="CheY-like"/>
    <property type="match status" value="1"/>
</dbReference>
<organism evidence="12 13">
    <name type="scientific">Scandinavium goeteborgense</name>
    <dbReference type="NCBI Taxonomy" id="1851514"/>
    <lineage>
        <taxon>Bacteria</taxon>
        <taxon>Pseudomonadati</taxon>
        <taxon>Pseudomonadota</taxon>
        <taxon>Gammaproteobacteria</taxon>
        <taxon>Enterobacterales</taxon>
        <taxon>Enterobacteriaceae</taxon>
        <taxon>Scandinavium</taxon>
    </lineage>
</organism>
<dbReference type="Proteomes" id="UP000295530">
    <property type="component" value="Unassembled WGS sequence"/>
</dbReference>